<dbReference type="AlphaFoldDB" id="A0A0C3G866"/>
<reference evidence="4" key="2">
    <citation type="submission" date="2015-01" db="EMBL/GenBank/DDBJ databases">
        <title>Evolutionary Origins and Diversification of the Mycorrhizal Mutualists.</title>
        <authorList>
            <consortium name="DOE Joint Genome Institute"/>
            <consortium name="Mycorrhizal Genomics Consortium"/>
            <person name="Kohler A."/>
            <person name="Kuo A."/>
            <person name="Nagy L.G."/>
            <person name="Floudas D."/>
            <person name="Copeland A."/>
            <person name="Barry K.W."/>
            <person name="Cichocki N."/>
            <person name="Veneault-Fourrey C."/>
            <person name="LaButti K."/>
            <person name="Lindquist E.A."/>
            <person name="Lipzen A."/>
            <person name="Lundell T."/>
            <person name="Morin E."/>
            <person name="Murat C."/>
            <person name="Riley R."/>
            <person name="Ohm R."/>
            <person name="Sun H."/>
            <person name="Tunlid A."/>
            <person name="Henrissat B."/>
            <person name="Grigoriev I.V."/>
            <person name="Hibbett D.S."/>
            <person name="Martin F."/>
        </authorList>
    </citation>
    <scope>NUCLEOTIDE SEQUENCE [LARGE SCALE GENOMIC DNA]</scope>
    <source>
        <strain evidence="4">F 1598</strain>
    </source>
</reference>
<feature type="coiled-coil region" evidence="1">
    <location>
        <begin position="118"/>
        <end position="145"/>
    </location>
</feature>
<keyword evidence="4" id="KW-1185">Reference proteome</keyword>
<reference evidence="3 4" key="1">
    <citation type="submission" date="2014-04" db="EMBL/GenBank/DDBJ databases">
        <authorList>
            <consortium name="DOE Joint Genome Institute"/>
            <person name="Kuo A."/>
            <person name="Tarkka M."/>
            <person name="Buscot F."/>
            <person name="Kohler A."/>
            <person name="Nagy L.G."/>
            <person name="Floudas D."/>
            <person name="Copeland A."/>
            <person name="Barry K.W."/>
            <person name="Cichocki N."/>
            <person name="Veneault-Fourrey C."/>
            <person name="LaButti K."/>
            <person name="Lindquist E.A."/>
            <person name="Lipzen A."/>
            <person name="Lundell T."/>
            <person name="Morin E."/>
            <person name="Murat C."/>
            <person name="Sun H."/>
            <person name="Tunlid A."/>
            <person name="Henrissat B."/>
            <person name="Grigoriev I.V."/>
            <person name="Hibbett D.S."/>
            <person name="Martin F."/>
            <person name="Nordberg H.P."/>
            <person name="Cantor M.N."/>
            <person name="Hua S.X."/>
        </authorList>
    </citation>
    <scope>NUCLEOTIDE SEQUENCE [LARGE SCALE GENOMIC DNA]</scope>
    <source>
        <strain evidence="3 4">F 1598</strain>
    </source>
</reference>
<organism evidence="3 4">
    <name type="scientific">Piloderma croceum (strain F 1598)</name>
    <dbReference type="NCBI Taxonomy" id="765440"/>
    <lineage>
        <taxon>Eukaryota</taxon>
        <taxon>Fungi</taxon>
        <taxon>Dikarya</taxon>
        <taxon>Basidiomycota</taxon>
        <taxon>Agaricomycotina</taxon>
        <taxon>Agaricomycetes</taxon>
        <taxon>Agaricomycetidae</taxon>
        <taxon>Atheliales</taxon>
        <taxon>Atheliaceae</taxon>
        <taxon>Piloderma</taxon>
    </lineage>
</organism>
<sequence>MSYPDPQDSPRDFLDHLRSLNLNAAITAFLHKQTRPPLYGRLDVDKAHEWCDRMDALLGKLNRTMGLQPATQDICTALSQLCARTIGDIETQLEMQKNSDEDAAKKLADEKMAEEKARLLAKQDKKEKQEKIRKMEQELAEMRGTASAPGADFQPLQYVQQKAGDGDEQDEDEDEEDEEAHSESAAEEPQGTSKKKPKGQVEDARKRLAQIVHTTPCAACIKANEKNCVGPVGQACNHCWKAKKSCSNGGRRRVHDPAVKVEPKSPGDSVPSKRKMYSATDAKPIGRIDSIDVFNSQGSSKHQKTTSGVRFDGVMVPKPPQPTHRATRKSTRSAKANNSKKSTSELFERLGQEFQAIAKTCEEISEALN</sequence>
<evidence type="ECO:0000313" key="4">
    <source>
        <dbReference type="Proteomes" id="UP000054166"/>
    </source>
</evidence>
<dbReference type="EMBL" id="KN832978">
    <property type="protein sequence ID" value="KIM87954.1"/>
    <property type="molecule type" value="Genomic_DNA"/>
</dbReference>
<gene>
    <name evidence="3" type="ORF">PILCRDRAFT_3663</name>
</gene>
<feature type="compositionally biased region" description="Acidic residues" evidence="2">
    <location>
        <begin position="166"/>
        <end position="180"/>
    </location>
</feature>
<dbReference type="HOGENOM" id="CLU_073385_0_0_1"/>
<name>A0A0C3G866_PILCF</name>
<evidence type="ECO:0000256" key="1">
    <source>
        <dbReference type="SAM" id="Coils"/>
    </source>
</evidence>
<accession>A0A0C3G866</accession>
<proteinExistence type="predicted"/>
<dbReference type="Proteomes" id="UP000054166">
    <property type="component" value="Unassembled WGS sequence"/>
</dbReference>
<evidence type="ECO:0000313" key="3">
    <source>
        <dbReference type="EMBL" id="KIM87954.1"/>
    </source>
</evidence>
<dbReference type="InParanoid" id="A0A0C3G866"/>
<keyword evidence="1" id="KW-0175">Coiled coil</keyword>
<feature type="compositionally biased region" description="Polar residues" evidence="2">
    <location>
        <begin position="293"/>
        <end position="308"/>
    </location>
</feature>
<feature type="region of interest" description="Disordered" evidence="2">
    <location>
        <begin position="259"/>
        <end position="343"/>
    </location>
</feature>
<protein>
    <submittedName>
        <fullName evidence="3">Uncharacterized protein</fullName>
    </submittedName>
</protein>
<evidence type="ECO:0000256" key="2">
    <source>
        <dbReference type="SAM" id="MobiDB-lite"/>
    </source>
</evidence>
<feature type="region of interest" description="Disordered" evidence="2">
    <location>
        <begin position="161"/>
        <end position="207"/>
    </location>
</feature>